<dbReference type="InterPro" id="IPR032675">
    <property type="entry name" value="LRR_dom_sf"/>
</dbReference>
<evidence type="ECO:0000256" key="4">
    <source>
        <dbReference type="SAM" id="MobiDB-lite"/>
    </source>
</evidence>
<comment type="similarity">
    <text evidence="3">Belongs to the PPP1R37 family.</text>
</comment>
<dbReference type="InterPro" id="IPR001611">
    <property type="entry name" value="Leu-rich_rpt"/>
</dbReference>
<evidence type="ECO:0000256" key="1">
    <source>
        <dbReference type="ARBA" id="ARBA00022614"/>
    </source>
</evidence>
<dbReference type="InterPro" id="IPR051279">
    <property type="entry name" value="PP1-Reg/Actin-Interact_Protein"/>
</dbReference>
<evidence type="ECO:0000313" key="5">
    <source>
        <dbReference type="Proteomes" id="UP000887566"/>
    </source>
</evidence>
<dbReference type="SMART" id="SM00368">
    <property type="entry name" value="LRR_RI"/>
    <property type="match status" value="8"/>
</dbReference>
<sequence length="878" mass="96867">MSLKFFSGLQDFLGLYDSSVGNQHGSVVAGYSSNNGGNSTGASNHGGVNSHSAPVTPKRSLRNINLEDACASTSDDKLTKCSHDRYVHFPDGDSVISGYMEPKTPPFRRPQGQSDTTSPRAILEAYSQACRRMKINPCPKVERQIGFLHNVPNVRQEALSMKGERVTHHHMDCLEEIFRVVQFDQLDFEYTFLDDETAVALAELLEYYDSAVKLNLSFNQHIGLRGWQAIFRMLKNSPCLQTINLRYTSLNERSIPILARALRTEPTLTCLHLENCALTGKSMLLLVCALKANTTLRELYLGENSLGPNDGAVKRDDVVSVCALKANTTLRELYLGENSLGPNDGAHLYQLITGNTGIQMLDLRNNQLQDTGLRHICDALRDPDCSKNGSLSALVLWNNRLTSASMDSLGRALLENTKLETLNIGCNNLSSEGMQHLKNALVRNRTLQRLGLQATKLSCQSAIVLAECIADNPTLVRVDLRDNPDIKSAGLLALHLAMRINTGITSLNLDKACCQTASSKVKEYSEQFKEYYDEILEFCDRNRLNALQSISVQSVEEEDADQSVEKLSEEEVKQSEEHTEEGIKTESVAPTAVDTESEVKPAAVKKKKGARPRFLRSSSLTCTETIADLEERIQQMPSQKLPSLQREKPRQVSESSDDEGPTMPVTPVTPTPPTMTPIHLTITQSPVTSPGGRFSVTPSPCASPQPSPSSPRFQIAAVRPGSLAVSASRKTAASGETPEQISTIVKSVVADLVNFSVYEVGDHAYTPSVSKSMRSLLRDFSQEDVKPTRPSIEIQFAQDDRTAFSFTDSQATTTKSTDENVVLVVETDAERDQAVQQTVRELIKGVIITERDTLRRSVRKKRDRLSKVFTIEPTNSTE</sequence>
<dbReference type="Proteomes" id="UP000887566">
    <property type="component" value="Unplaced"/>
</dbReference>
<keyword evidence="5" id="KW-1185">Reference proteome</keyword>
<dbReference type="WBParaSite" id="PSAMB.scaffold2823size21075.g19328.t1">
    <property type="protein sequence ID" value="PSAMB.scaffold2823size21075.g19328.t1"/>
    <property type="gene ID" value="PSAMB.scaffold2823size21075.g19328"/>
</dbReference>
<dbReference type="PANTHER" id="PTHR24112">
    <property type="entry name" value="LEUCINE-RICH REPEAT, ISOFORM F-RELATED"/>
    <property type="match status" value="1"/>
</dbReference>
<reference evidence="6" key="1">
    <citation type="submission" date="2022-11" db="UniProtKB">
        <authorList>
            <consortium name="WormBaseParasite"/>
        </authorList>
    </citation>
    <scope>IDENTIFICATION</scope>
</reference>
<keyword evidence="1" id="KW-0433">Leucine-rich repeat</keyword>
<dbReference type="Gene3D" id="3.80.10.10">
    <property type="entry name" value="Ribonuclease Inhibitor"/>
    <property type="match status" value="3"/>
</dbReference>
<dbReference type="Pfam" id="PF13516">
    <property type="entry name" value="LRR_6"/>
    <property type="match status" value="3"/>
</dbReference>
<feature type="compositionally biased region" description="Basic and acidic residues" evidence="4">
    <location>
        <begin position="563"/>
        <end position="584"/>
    </location>
</feature>
<feature type="region of interest" description="Disordered" evidence="4">
    <location>
        <begin position="36"/>
        <end position="60"/>
    </location>
</feature>
<keyword evidence="2" id="KW-0677">Repeat</keyword>
<protein>
    <submittedName>
        <fullName evidence="6">Uncharacterized protein</fullName>
    </submittedName>
</protein>
<evidence type="ECO:0000313" key="6">
    <source>
        <dbReference type="WBParaSite" id="PSAMB.scaffold2823size21075.g19328.t1"/>
    </source>
</evidence>
<evidence type="ECO:0000256" key="2">
    <source>
        <dbReference type="ARBA" id="ARBA00022737"/>
    </source>
</evidence>
<feature type="region of interest" description="Disordered" evidence="4">
    <location>
        <begin position="555"/>
        <end position="614"/>
    </location>
</feature>
<dbReference type="SUPFAM" id="SSF52047">
    <property type="entry name" value="RNI-like"/>
    <property type="match status" value="1"/>
</dbReference>
<dbReference type="PANTHER" id="PTHR24112:SF9">
    <property type="entry name" value="PROTEIN PHOSPHATASE 1 REGULATORY SUBUNIT 37"/>
    <property type="match status" value="1"/>
</dbReference>
<evidence type="ECO:0000256" key="3">
    <source>
        <dbReference type="ARBA" id="ARBA00038315"/>
    </source>
</evidence>
<feature type="compositionally biased region" description="Basic residues" evidence="4">
    <location>
        <begin position="603"/>
        <end position="614"/>
    </location>
</feature>
<feature type="compositionally biased region" description="Low complexity" evidence="4">
    <location>
        <begin position="36"/>
        <end position="47"/>
    </location>
</feature>
<dbReference type="AlphaFoldDB" id="A0A914VZX0"/>
<dbReference type="CDD" id="cd00116">
    <property type="entry name" value="LRR_RI"/>
    <property type="match status" value="1"/>
</dbReference>
<proteinExistence type="inferred from homology"/>
<name>A0A914VZX0_9BILA</name>
<organism evidence="5 6">
    <name type="scientific">Plectus sambesii</name>
    <dbReference type="NCBI Taxonomy" id="2011161"/>
    <lineage>
        <taxon>Eukaryota</taxon>
        <taxon>Metazoa</taxon>
        <taxon>Ecdysozoa</taxon>
        <taxon>Nematoda</taxon>
        <taxon>Chromadorea</taxon>
        <taxon>Plectida</taxon>
        <taxon>Plectina</taxon>
        <taxon>Plectoidea</taxon>
        <taxon>Plectidae</taxon>
        <taxon>Plectus</taxon>
    </lineage>
</organism>
<feature type="region of interest" description="Disordered" evidence="4">
    <location>
        <begin position="634"/>
        <end position="712"/>
    </location>
</feature>
<accession>A0A914VZX0</accession>